<evidence type="ECO:0000313" key="3">
    <source>
        <dbReference type="WBParaSite" id="jg24291"/>
    </source>
</evidence>
<reference evidence="3" key="1">
    <citation type="submission" date="2022-11" db="UniProtKB">
        <authorList>
            <consortium name="WormBaseParasite"/>
        </authorList>
    </citation>
    <scope>IDENTIFICATION</scope>
</reference>
<keyword evidence="2" id="KW-1185">Reference proteome</keyword>
<dbReference type="AlphaFoldDB" id="A0A915DYI0"/>
<organism evidence="2 3">
    <name type="scientific">Ditylenchus dipsaci</name>
    <dbReference type="NCBI Taxonomy" id="166011"/>
    <lineage>
        <taxon>Eukaryota</taxon>
        <taxon>Metazoa</taxon>
        <taxon>Ecdysozoa</taxon>
        <taxon>Nematoda</taxon>
        <taxon>Chromadorea</taxon>
        <taxon>Rhabditida</taxon>
        <taxon>Tylenchina</taxon>
        <taxon>Tylenchomorpha</taxon>
        <taxon>Sphaerularioidea</taxon>
        <taxon>Anguinidae</taxon>
        <taxon>Anguininae</taxon>
        <taxon>Ditylenchus</taxon>
    </lineage>
</organism>
<feature type="compositionally biased region" description="Low complexity" evidence="1">
    <location>
        <begin position="46"/>
        <end position="67"/>
    </location>
</feature>
<dbReference type="Proteomes" id="UP000887574">
    <property type="component" value="Unplaced"/>
</dbReference>
<feature type="region of interest" description="Disordered" evidence="1">
    <location>
        <begin position="41"/>
        <end position="67"/>
    </location>
</feature>
<sequence>MIDHLGTLYDYASVDALRIHCIQQKWTATIVLFSVSAPSTNTNQASVIPSSSSSTSTSVVITSPQTVPTSPNVVLLEQL</sequence>
<name>A0A915DYI0_9BILA</name>
<protein>
    <submittedName>
        <fullName evidence="3">Uncharacterized protein</fullName>
    </submittedName>
</protein>
<evidence type="ECO:0000256" key="1">
    <source>
        <dbReference type="SAM" id="MobiDB-lite"/>
    </source>
</evidence>
<proteinExistence type="predicted"/>
<evidence type="ECO:0000313" key="2">
    <source>
        <dbReference type="Proteomes" id="UP000887574"/>
    </source>
</evidence>
<accession>A0A915DYI0</accession>
<dbReference type="WBParaSite" id="jg24291">
    <property type="protein sequence ID" value="jg24291"/>
    <property type="gene ID" value="jg24291"/>
</dbReference>